<feature type="domain" description="GIY-YIG" evidence="2">
    <location>
        <begin position="1"/>
        <end position="81"/>
    </location>
</feature>
<evidence type="ECO:0000256" key="1">
    <source>
        <dbReference type="ARBA" id="ARBA00007435"/>
    </source>
</evidence>
<protein>
    <recommendedName>
        <fullName evidence="2">GIY-YIG domain-containing protein</fullName>
    </recommendedName>
</protein>
<dbReference type="STRING" id="1801990.A2V69_00455"/>
<dbReference type="EMBL" id="MHMT01000030">
    <property type="protein sequence ID" value="OGZ31875.1"/>
    <property type="molecule type" value="Genomic_DNA"/>
</dbReference>
<proteinExistence type="inferred from homology"/>
<sequence length="93" mass="11305">MFYYVYILGSQKDNNLYIGYTTDLRKRFKQHNSGESLATKPFRPYKLIFYEAFLNRIDAKHREEYLKSGWGIRTIRKMLNKYLKRGEDAKKRI</sequence>
<comment type="similarity">
    <text evidence="1">Belongs to the UPF0213 family.</text>
</comment>
<dbReference type="PANTHER" id="PTHR34477:SF1">
    <property type="entry name" value="UPF0213 PROTEIN YHBQ"/>
    <property type="match status" value="1"/>
</dbReference>
<evidence type="ECO:0000259" key="2">
    <source>
        <dbReference type="PROSITE" id="PS50164"/>
    </source>
</evidence>
<name>A0A1G2F1E6_9BACT</name>
<dbReference type="Pfam" id="PF01541">
    <property type="entry name" value="GIY-YIG"/>
    <property type="match status" value="1"/>
</dbReference>
<dbReference type="PANTHER" id="PTHR34477">
    <property type="entry name" value="UPF0213 PROTEIN YHBQ"/>
    <property type="match status" value="1"/>
</dbReference>
<evidence type="ECO:0000313" key="4">
    <source>
        <dbReference type="Proteomes" id="UP000177810"/>
    </source>
</evidence>
<dbReference type="SUPFAM" id="SSF82771">
    <property type="entry name" value="GIY-YIG endonuclease"/>
    <property type="match status" value="1"/>
</dbReference>
<dbReference type="Proteomes" id="UP000177810">
    <property type="component" value="Unassembled WGS sequence"/>
</dbReference>
<dbReference type="InterPro" id="IPR035901">
    <property type="entry name" value="GIY-YIG_endonuc_sf"/>
</dbReference>
<comment type="caution">
    <text evidence="3">The sequence shown here is derived from an EMBL/GenBank/DDBJ whole genome shotgun (WGS) entry which is preliminary data.</text>
</comment>
<dbReference type="InterPro" id="IPR050190">
    <property type="entry name" value="UPF0213_domain"/>
</dbReference>
<dbReference type="SMART" id="SM00465">
    <property type="entry name" value="GIYc"/>
    <property type="match status" value="1"/>
</dbReference>
<dbReference type="InterPro" id="IPR000305">
    <property type="entry name" value="GIY-YIG_endonuc"/>
</dbReference>
<dbReference type="AlphaFoldDB" id="A0A1G2F1E6"/>
<evidence type="ECO:0000313" key="3">
    <source>
        <dbReference type="EMBL" id="OGZ31875.1"/>
    </source>
</evidence>
<organism evidence="3 4">
    <name type="scientific">Candidatus Portnoybacteria bacterium RBG_13_40_8</name>
    <dbReference type="NCBI Taxonomy" id="1801990"/>
    <lineage>
        <taxon>Bacteria</taxon>
        <taxon>Candidatus Portnoyibacteriota</taxon>
    </lineage>
</organism>
<dbReference type="Gene3D" id="3.40.1440.10">
    <property type="entry name" value="GIY-YIG endonuclease"/>
    <property type="match status" value="1"/>
</dbReference>
<reference evidence="3 4" key="1">
    <citation type="journal article" date="2016" name="Nat. Commun.">
        <title>Thousands of microbial genomes shed light on interconnected biogeochemical processes in an aquifer system.</title>
        <authorList>
            <person name="Anantharaman K."/>
            <person name="Brown C.T."/>
            <person name="Hug L.A."/>
            <person name="Sharon I."/>
            <person name="Castelle C.J."/>
            <person name="Probst A.J."/>
            <person name="Thomas B.C."/>
            <person name="Singh A."/>
            <person name="Wilkins M.J."/>
            <person name="Karaoz U."/>
            <person name="Brodie E.L."/>
            <person name="Williams K.H."/>
            <person name="Hubbard S.S."/>
            <person name="Banfield J.F."/>
        </authorList>
    </citation>
    <scope>NUCLEOTIDE SEQUENCE [LARGE SCALE GENOMIC DNA]</scope>
</reference>
<accession>A0A1G2F1E6</accession>
<dbReference type="PROSITE" id="PS50164">
    <property type="entry name" value="GIY_YIG"/>
    <property type="match status" value="1"/>
</dbReference>
<gene>
    <name evidence="3" type="ORF">A2V69_00455</name>
</gene>
<dbReference type="CDD" id="cd10449">
    <property type="entry name" value="GIY-YIG_SLX1_like"/>
    <property type="match status" value="1"/>
</dbReference>